<dbReference type="EMBL" id="GL883007">
    <property type="protein sequence ID" value="EGG24211.1"/>
    <property type="molecule type" value="Genomic_DNA"/>
</dbReference>
<evidence type="ECO:0000256" key="2">
    <source>
        <dbReference type="SAM" id="SignalP"/>
    </source>
</evidence>
<feature type="signal peptide" evidence="2">
    <location>
        <begin position="1"/>
        <end position="33"/>
    </location>
</feature>
<reference evidence="5" key="1">
    <citation type="journal article" date="2011" name="Genome Res.">
        <title>Phylogeny-wide analysis of social amoeba genomes highlights ancient origins for complex intercellular communication.</title>
        <authorList>
            <person name="Heidel A.J."/>
            <person name="Lawal H.M."/>
            <person name="Felder M."/>
            <person name="Schilde C."/>
            <person name="Helps N.R."/>
            <person name="Tunggal B."/>
            <person name="Rivero F."/>
            <person name="John U."/>
            <person name="Schleicher M."/>
            <person name="Eichinger L."/>
            <person name="Platzer M."/>
            <person name="Noegel A.A."/>
            <person name="Schaap P."/>
            <person name="Gloeckner G."/>
        </authorList>
    </citation>
    <scope>NUCLEOTIDE SEQUENCE [LARGE SCALE GENOMIC DNA]</scope>
    <source>
        <strain evidence="5">SH3</strain>
    </source>
</reference>
<dbReference type="Pfam" id="PF23106">
    <property type="entry name" value="EGF_Teneurin"/>
    <property type="match status" value="1"/>
</dbReference>
<dbReference type="SUPFAM" id="SSF52058">
    <property type="entry name" value="L domain-like"/>
    <property type="match status" value="1"/>
</dbReference>
<evidence type="ECO:0000256" key="1">
    <source>
        <dbReference type="SAM" id="Phobius"/>
    </source>
</evidence>
<keyword evidence="2" id="KW-0732">Signal</keyword>
<dbReference type="Gene3D" id="2.10.25.10">
    <property type="entry name" value="Laminin"/>
    <property type="match status" value="1"/>
</dbReference>
<evidence type="ECO:0000313" key="4">
    <source>
        <dbReference type="EMBL" id="EGG24211.1"/>
    </source>
</evidence>
<dbReference type="AlphaFoldDB" id="F4PKT7"/>
<dbReference type="PANTHER" id="PTHR24032">
    <property type="entry name" value="EGF-LIKE DOMAIN-CONTAINING PROTEIN-RELATED-RELATED"/>
    <property type="match status" value="1"/>
</dbReference>
<sequence>MKMMTLPTSSSLKYYFLFLLFIIATTNISPVQSQTIVLPPDELNSVIWLLRFYGIVDVGQTSNEICANAQFTCALITSDQKYHVTFIDLTVTAFQYVGEWTDLNMTQLIFPELLSLTINDYPGNTNYTYNPLDYLQNLPKLSSLRILNDLRISSIPNTFDQAFPILQQLTLDCENLTRIDNFFNITSLQLIDIEAPNLGWVQINDPQYLPNLITLSIVMQSIYDTNWVFRDTRFPNLYSMYYCYGKIPGNNSLIFFVMTPSVREVRVATLGSQSTILPVSDYPANIKVLKVSGLTARHNPGLVSAYPNLQEYSFTDSNITTNPFNTSVPASMTELSLANNDLAFSFPLPPSFLANSPSSMQLNLESNMGIDGIVPNEFCNIAGLNIKSTSVTVLPDCFWCYIDNTQAIQTDISKPGGFSCIFSVDTTTLNSIRGVFNISGVNIGWGGPSTELQVIIPNKLLQGTMNPRNGIVQSKNIVFNPNDPSLTESFIITEVGFLVDTVNVASQTLDEKFIDIHYQYVNLDTIPDFKMSDGSTCVLVQHNATTNTSTCSTKFNFITNNPTILASNQHISQSITFNFKPTIINSLSINNPPMTVNLNGYFGLNITHGRITINDTIGCDIIGAGVATIDSIQCKFNQVLASGPATITVVVPNGQYTSKSLLFIPFPLPTDNSCQTKTSNCNGHGTCINGQCVCEPGWYDNCKLQSNTNPDVIFQVNNTDPAPKFEYNDFEFSFNIIAVQELDINDVVIKELQTKKWNVTDLSTTDIVNINYELVKTIDFPTVDVITTVGFSNQSRTISFGGEDIQLANGAIKIGVNVTNWPFENVLSHLRVVFSTVVNNDQFIQDKCSGELTEIQSFQNFIDNADSLQYLRVVKDNVQFFGRFLEYSVSDGRKTYSKTEVMNTTVLNIDQSLAIIGIHLPQCQSCLLDPDFSALIVHDDSSNDECDNEKNNTWKIIVGVVVGAVGAAAIGVAIYIIIKKNKYYFVRRSASVDMKRFKKNKDIN</sequence>
<dbReference type="KEGG" id="dfa:DFA_06358"/>
<feature type="chain" id="PRO_5003315403" evidence="2">
    <location>
        <begin position="34"/>
        <end position="1004"/>
    </location>
</feature>
<accession>F4PKT7</accession>
<dbReference type="InterPro" id="IPR054484">
    <property type="entry name" value="ComC_SSD"/>
</dbReference>
<dbReference type="PANTHER" id="PTHR24032:SF16">
    <property type="entry name" value="EGF-LIKE DOMAIN-CONTAINING PROTEIN"/>
    <property type="match status" value="1"/>
</dbReference>
<keyword evidence="1" id="KW-0812">Transmembrane</keyword>
<organism evidence="4 5">
    <name type="scientific">Cavenderia fasciculata</name>
    <name type="common">Slime mold</name>
    <name type="synonym">Dictyostelium fasciculatum</name>
    <dbReference type="NCBI Taxonomy" id="261658"/>
    <lineage>
        <taxon>Eukaryota</taxon>
        <taxon>Amoebozoa</taxon>
        <taxon>Evosea</taxon>
        <taxon>Eumycetozoa</taxon>
        <taxon>Dictyostelia</taxon>
        <taxon>Acytosteliales</taxon>
        <taxon>Cavenderiaceae</taxon>
        <taxon>Cavenderia</taxon>
    </lineage>
</organism>
<dbReference type="InterPro" id="IPR053331">
    <property type="entry name" value="EGF-like_comC"/>
</dbReference>
<dbReference type="RefSeq" id="XP_004362062.1">
    <property type="nucleotide sequence ID" value="XM_004362005.1"/>
</dbReference>
<keyword evidence="5" id="KW-1185">Reference proteome</keyword>
<dbReference type="GeneID" id="14876317"/>
<dbReference type="Proteomes" id="UP000007797">
    <property type="component" value="Unassembled WGS sequence"/>
</dbReference>
<feature type="domain" description="ComC supersandwich" evidence="3">
    <location>
        <begin position="729"/>
        <end position="935"/>
    </location>
</feature>
<name>F4PKT7_CACFS</name>
<dbReference type="Gene3D" id="3.80.10.10">
    <property type="entry name" value="Ribonuclease Inhibitor"/>
    <property type="match status" value="2"/>
</dbReference>
<keyword evidence="1" id="KW-1133">Transmembrane helix</keyword>
<evidence type="ECO:0000313" key="5">
    <source>
        <dbReference type="Proteomes" id="UP000007797"/>
    </source>
</evidence>
<keyword evidence="1" id="KW-0472">Membrane</keyword>
<gene>
    <name evidence="4" type="ORF">DFA_06358</name>
</gene>
<dbReference type="InterPro" id="IPR032675">
    <property type="entry name" value="LRR_dom_sf"/>
</dbReference>
<feature type="transmembrane region" description="Helical" evidence="1">
    <location>
        <begin position="956"/>
        <end position="978"/>
    </location>
</feature>
<dbReference type="OrthoDB" id="410592at2759"/>
<proteinExistence type="predicted"/>
<protein>
    <submittedName>
        <fullName evidence="4">EGF-like domain-containing protein</fullName>
    </submittedName>
</protein>
<evidence type="ECO:0000259" key="3">
    <source>
        <dbReference type="Pfam" id="PF22933"/>
    </source>
</evidence>
<dbReference type="Pfam" id="PF22933">
    <property type="entry name" value="ComC_SSD"/>
    <property type="match status" value="1"/>
</dbReference>